<dbReference type="AlphaFoldDB" id="A0A4Q0P6V5"/>
<gene>
    <name evidence="2" type="ORF">DSM02_2103</name>
</gene>
<comment type="caution">
    <text evidence="2">The sequence shown here is derived from an EMBL/GenBank/DDBJ whole genome shotgun (WGS) entry which is preliminary data.</text>
</comment>
<dbReference type="Gene3D" id="3.60.120.10">
    <property type="entry name" value="Anthranilate synthase"/>
    <property type="match status" value="1"/>
</dbReference>
<evidence type="ECO:0000313" key="2">
    <source>
        <dbReference type="EMBL" id="RXG21856.1"/>
    </source>
</evidence>
<dbReference type="SUPFAM" id="SSF56322">
    <property type="entry name" value="ADC synthase"/>
    <property type="match status" value="1"/>
</dbReference>
<reference evidence="2 3" key="1">
    <citation type="submission" date="2018-07" db="EMBL/GenBank/DDBJ databases">
        <title>Leeuwenhoekiella genomics.</title>
        <authorList>
            <person name="Tahon G."/>
            <person name="Willems A."/>
        </authorList>
    </citation>
    <scope>NUCLEOTIDE SEQUENCE [LARGE SCALE GENOMIC DNA]</scope>
    <source>
        <strain evidence="2 3">LMG 29608</strain>
    </source>
</reference>
<evidence type="ECO:0000259" key="1">
    <source>
        <dbReference type="Pfam" id="PF00425"/>
    </source>
</evidence>
<feature type="domain" description="Chorismate-utilising enzyme C-terminal" evidence="1">
    <location>
        <begin position="96"/>
        <end position="297"/>
    </location>
</feature>
<dbReference type="OrthoDB" id="9806579at2"/>
<proteinExistence type="predicted"/>
<feature type="domain" description="Chorismate-utilising enzyme C-terminal" evidence="1">
    <location>
        <begin position="319"/>
        <end position="362"/>
    </location>
</feature>
<dbReference type="PANTHER" id="PTHR42839">
    <property type="entry name" value="ISOCHORISMATE SYNTHASE ENTC"/>
    <property type="match status" value="1"/>
</dbReference>
<dbReference type="PANTHER" id="PTHR42839:SF2">
    <property type="entry name" value="ISOCHORISMATE SYNTHASE ENTC"/>
    <property type="match status" value="1"/>
</dbReference>
<sequence>MTTEDLFSKANAQYAKNLPFVLYRKPEADLLNGLFQEDNFLHKVETFEETGFVFSPFDKDQTGILIPGIPEVTTDFKEERASLKSTTIKTESAAEADHIQLVKKAVAAIQNSTLQKVVLSREQSQEIENVNPITIFKRLLFNYKTAFVYIWHHPHVGTWLGATPETLLSLKGRKFETMALAGTQKFTGSLAVNWGDKEIHEQQLVTDEIVTNLQAFDLRSLHVGDLETHQAGTLLHLRTLISGTFNTEGQNLKSLLKALHPTPAVCGLPRDLAKDFIIQEENYDRAFYTGFLGELNILRDTSKKRSRRNVENLAYKTLKNETKLFVNLRCMQYTDSKALIYIGGGITAASNPKLEWQETVNKAQTIASAL</sequence>
<dbReference type="EMBL" id="QOVK01000007">
    <property type="protein sequence ID" value="RXG21856.1"/>
    <property type="molecule type" value="Genomic_DNA"/>
</dbReference>
<dbReference type="Pfam" id="PF00425">
    <property type="entry name" value="Chorismate_bind"/>
    <property type="match status" value="2"/>
</dbReference>
<dbReference type="RefSeq" id="WP_128765549.1">
    <property type="nucleotide sequence ID" value="NZ_JBHUOO010000010.1"/>
</dbReference>
<dbReference type="InterPro" id="IPR005801">
    <property type="entry name" value="ADC_synthase"/>
</dbReference>
<organism evidence="2 3">
    <name type="scientific">Leeuwenhoekiella polynyae</name>
    <dbReference type="NCBI Taxonomy" id="1550906"/>
    <lineage>
        <taxon>Bacteria</taxon>
        <taxon>Pseudomonadati</taxon>
        <taxon>Bacteroidota</taxon>
        <taxon>Flavobacteriia</taxon>
        <taxon>Flavobacteriales</taxon>
        <taxon>Flavobacteriaceae</taxon>
        <taxon>Leeuwenhoekiella</taxon>
    </lineage>
</organism>
<dbReference type="Proteomes" id="UP000289859">
    <property type="component" value="Unassembled WGS sequence"/>
</dbReference>
<keyword evidence="3" id="KW-1185">Reference proteome</keyword>
<name>A0A4Q0P6V5_9FLAO</name>
<dbReference type="InterPro" id="IPR015890">
    <property type="entry name" value="Chorismate_C"/>
</dbReference>
<protein>
    <submittedName>
        <fullName evidence="2">Isochorismate synthase</fullName>
    </submittedName>
</protein>
<evidence type="ECO:0000313" key="3">
    <source>
        <dbReference type="Proteomes" id="UP000289859"/>
    </source>
</evidence>
<accession>A0A4Q0P6V5</accession>